<dbReference type="EMBL" id="CAIT01000009">
    <property type="protein sequence ID" value="CCH55734.1"/>
    <property type="molecule type" value="Genomic_DNA"/>
</dbReference>
<dbReference type="RefSeq" id="WP_009284299.1">
    <property type="nucleotide sequence ID" value="NZ_CAIT01000009.1"/>
</dbReference>
<comment type="caution">
    <text evidence="1">The sequence shown here is derived from an EMBL/GenBank/DDBJ whole genome shotgun (WGS) entry which is preliminary data.</text>
</comment>
<accession>I2GPA5</accession>
<proteinExistence type="predicted"/>
<dbReference type="AlphaFoldDB" id="I2GPA5"/>
<dbReference type="STRING" id="1185876.BN8_05015"/>
<gene>
    <name evidence="1" type="ORF">BN8_05015</name>
    <name evidence="2" type="ORF">BN8_05016</name>
</gene>
<organism evidence="1 3">
    <name type="scientific">Fibrisoma limi BUZ 3</name>
    <dbReference type="NCBI Taxonomy" id="1185876"/>
    <lineage>
        <taxon>Bacteria</taxon>
        <taxon>Pseudomonadati</taxon>
        <taxon>Bacteroidota</taxon>
        <taxon>Cytophagia</taxon>
        <taxon>Cytophagales</taxon>
        <taxon>Spirosomataceae</taxon>
        <taxon>Fibrisoma</taxon>
    </lineage>
</organism>
<name>I2GPA5_9BACT</name>
<evidence type="ECO:0000313" key="2">
    <source>
        <dbReference type="EMBL" id="CCH55734.1"/>
    </source>
</evidence>
<evidence type="ECO:0000313" key="3">
    <source>
        <dbReference type="Proteomes" id="UP000009309"/>
    </source>
</evidence>
<sequence length="55" mass="6252">MKKQFSIKPVQNQKNAVASAAKKEAHNLLKFLKPGECCETMPYFHGLNRETVFSL</sequence>
<reference evidence="1 3" key="1">
    <citation type="journal article" date="2012" name="J. Bacteriol.">
        <title>Genome Sequence of the Filamentous Bacterium Fibrisoma limi BUZ 3T.</title>
        <authorList>
            <person name="Filippini M."/>
            <person name="Qi W."/>
            <person name="Jaenicke S."/>
            <person name="Goesmann A."/>
            <person name="Smits T.H."/>
            <person name="Bagheri H.C."/>
        </authorList>
    </citation>
    <scope>NUCLEOTIDE SEQUENCE [LARGE SCALE GENOMIC DNA]</scope>
    <source>
        <strain evidence="3">BUZ 3T</strain>
        <strain evidence="1">Type strain:BUZ 3</strain>
    </source>
</reference>
<protein>
    <submittedName>
        <fullName evidence="1">Uncharacterized protein</fullName>
    </submittedName>
</protein>
<evidence type="ECO:0000313" key="1">
    <source>
        <dbReference type="EMBL" id="CCH55733.1"/>
    </source>
</evidence>
<dbReference type="EMBL" id="CAIT01000009">
    <property type="protein sequence ID" value="CCH55733.1"/>
    <property type="molecule type" value="Genomic_DNA"/>
</dbReference>
<keyword evidence="3" id="KW-1185">Reference proteome</keyword>
<dbReference type="Proteomes" id="UP000009309">
    <property type="component" value="Unassembled WGS sequence"/>
</dbReference>